<evidence type="ECO:0000256" key="2">
    <source>
        <dbReference type="ARBA" id="ARBA00022475"/>
    </source>
</evidence>
<feature type="transmembrane region" description="Helical" evidence="6">
    <location>
        <begin position="576"/>
        <end position="598"/>
    </location>
</feature>
<evidence type="ECO:0000256" key="1">
    <source>
        <dbReference type="ARBA" id="ARBA00004651"/>
    </source>
</evidence>
<keyword evidence="3 6" id="KW-0812">Transmembrane</keyword>
<comment type="subcellular location">
    <subcellularLocation>
        <location evidence="1">Cell membrane</location>
        <topology evidence="1">Multi-pass membrane protein</topology>
    </subcellularLocation>
</comment>
<keyword evidence="11" id="KW-1185">Reference proteome</keyword>
<organism evidence="8 11">
    <name type="scientific">Antrihabitans spumae</name>
    <dbReference type="NCBI Taxonomy" id="3373370"/>
    <lineage>
        <taxon>Bacteria</taxon>
        <taxon>Bacillati</taxon>
        <taxon>Actinomycetota</taxon>
        <taxon>Actinomycetes</taxon>
        <taxon>Mycobacteriales</taxon>
        <taxon>Nocardiaceae</taxon>
        <taxon>Antrihabitans</taxon>
    </lineage>
</organism>
<dbReference type="PANTHER" id="PTHR33406">
    <property type="entry name" value="MEMBRANE PROTEIN MJ1562-RELATED"/>
    <property type="match status" value="1"/>
</dbReference>
<evidence type="ECO:0000313" key="11">
    <source>
        <dbReference type="Proteomes" id="UP001609219"/>
    </source>
</evidence>
<dbReference type="Proteomes" id="UP001609176">
    <property type="component" value="Unassembled WGS sequence"/>
</dbReference>
<feature type="transmembrane region" description="Helical" evidence="6">
    <location>
        <begin position="373"/>
        <end position="392"/>
    </location>
</feature>
<feature type="transmembrane region" description="Helical" evidence="6">
    <location>
        <begin position="310"/>
        <end position="334"/>
    </location>
</feature>
<dbReference type="EMBL" id="JBIMSP010000026">
    <property type="protein sequence ID" value="MFH5243461.1"/>
    <property type="molecule type" value="Genomic_DNA"/>
</dbReference>
<evidence type="ECO:0000259" key="7">
    <source>
        <dbReference type="PROSITE" id="PS50156"/>
    </source>
</evidence>
<keyword evidence="2" id="KW-1003">Cell membrane</keyword>
<keyword evidence="4 6" id="KW-1133">Transmembrane helix</keyword>
<dbReference type="InterPro" id="IPR004869">
    <property type="entry name" value="MMPL_dom"/>
</dbReference>
<feature type="transmembrane region" description="Helical" evidence="6">
    <location>
        <begin position="285"/>
        <end position="304"/>
    </location>
</feature>
<evidence type="ECO:0000256" key="4">
    <source>
        <dbReference type="ARBA" id="ARBA00022989"/>
    </source>
</evidence>
<dbReference type="RefSeq" id="WP_395125060.1">
    <property type="nucleotide sequence ID" value="NZ_JBIMSN010000141.1"/>
</dbReference>
<evidence type="ECO:0000256" key="6">
    <source>
        <dbReference type="SAM" id="Phobius"/>
    </source>
</evidence>
<reference evidence="10 11" key="1">
    <citation type="submission" date="2024-10" db="EMBL/GenBank/DDBJ databases">
        <authorList>
            <person name="Riesco R."/>
        </authorList>
    </citation>
    <scope>NUCLEOTIDE SEQUENCE [LARGE SCALE GENOMIC DNA]</scope>
    <source>
        <strain evidence="9 10">NCIMB 15448</strain>
        <strain evidence="8 11">NCIMB 15450</strain>
    </source>
</reference>
<dbReference type="PANTHER" id="PTHR33406:SF13">
    <property type="entry name" value="MEMBRANE PROTEIN YDFJ"/>
    <property type="match status" value="1"/>
</dbReference>
<sequence>MAGNGDYGLLARSTARVARVSTRFRRVVITLWLIAFVGSVSSAIVFGGHASNDFGVPGSDSAAALETAEEVDPRLAGTNAIIVFAANDDITQRKYVEAVTHSLAELRSAPDVFSVSDPYATEGVSRDRRAAIADVGYAASVHELTLDDVDRLRASMQVAVESGLVVEFGGQLLVETAKRGSVWAEAVGFGVALVVLVAVFGNFVAAGICLVVAAIAIGTGISLLSTLSAWTTVPTTASTLATMIGLGVAIDYALFYVSRYRSEVTGGSEVDVALERASAVAGRSVAVAGLTVVLALAGLTLAGLPPVSFMAYASSLTVLLAVLASLTLLPALLATTGSRAISVMPSLANLAAGQSATVRRWSRWTHHVTERPWRYLAFALATIFLLSSPIAFMRLGQLDAGVDPTSHTQRRAYDIIAAKFTAGANDPLLVTYTGAGGNPRAELFRQEVQTDSDVASATIIARSETTSVLHVVPVAAGRSTRTADLVDRLRSMSTAESPVRVGGASAAYVDFTKRIDERLMLVVGVTIALSFVALLISFRAPVVAAKSAVLNGFSIAASLGVIVAVFQLAWDWPIPSFMPILVFALVFGLSMDYEVFILSRVREDYLESTDDDDANQRSIVSGVASSAQVIAPAALIMIAVFAGFALDPDGNIRVIGVALSVAILIDATLIRLVVIPSTMMLLGRLNWWPAVPGGTASKTGVVALLE</sequence>
<evidence type="ECO:0000256" key="5">
    <source>
        <dbReference type="ARBA" id="ARBA00023136"/>
    </source>
</evidence>
<feature type="transmembrane region" description="Helical" evidence="6">
    <location>
        <begin position="208"/>
        <end position="230"/>
    </location>
</feature>
<feature type="domain" description="SSD" evidence="7">
    <location>
        <begin position="206"/>
        <end position="335"/>
    </location>
</feature>
<dbReference type="Gene3D" id="1.20.1640.10">
    <property type="entry name" value="Multidrug efflux transporter AcrB transmembrane domain"/>
    <property type="match status" value="2"/>
</dbReference>
<proteinExistence type="predicted"/>
<feature type="transmembrane region" description="Helical" evidence="6">
    <location>
        <begin position="548"/>
        <end position="570"/>
    </location>
</feature>
<evidence type="ECO:0000313" key="9">
    <source>
        <dbReference type="EMBL" id="MFH5243461.1"/>
    </source>
</evidence>
<feature type="transmembrane region" description="Helical" evidence="6">
    <location>
        <begin position="27"/>
        <end position="47"/>
    </location>
</feature>
<dbReference type="InterPro" id="IPR000731">
    <property type="entry name" value="SSD"/>
</dbReference>
<dbReference type="Pfam" id="PF03176">
    <property type="entry name" value="MMPL"/>
    <property type="match status" value="2"/>
</dbReference>
<dbReference type="PROSITE" id="PS50156">
    <property type="entry name" value="SSD"/>
    <property type="match status" value="1"/>
</dbReference>
<comment type="caution">
    <text evidence="8">The sequence shown here is derived from an EMBL/GenBank/DDBJ whole genome shotgun (WGS) entry which is preliminary data.</text>
</comment>
<accession>A0ABW7KB29</accession>
<dbReference type="EMBL" id="JBIMSN010000141">
    <property type="protein sequence ID" value="MFH5232314.1"/>
    <property type="molecule type" value="Genomic_DNA"/>
</dbReference>
<gene>
    <name evidence="9" type="ORF">ACHIPV_16495</name>
    <name evidence="8" type="ORF">ACHIRB_27630</name>
</gene>
<dbReference type="InterPro" id="IPR050545">
    <property type="entry name" value="Mycobact_MmpL"/>
</dbReference>
<dbReference type="Proteomes" id="UP001609219">
    <property type="component" value="Unassembled WGS sequence"/>
</dbReference>
<feature type="transmembrane region" description="Helical" evidence="6">
    <location>
        <begin position="236"/>
        <end position="257"/>
    </location>
</feature>
<evidence type="ECO:0000256" key="3">
    <source>
        <dbReference type="ARBA" id="ARBA00022692"/>
    </source>
</evidence>
<name>A0ABW7KB29_9NOCA</name>
<evidence type="ECO:0000313" key="10">
    <source>
        <dbReference type="Proteomes" id="UP001609176"/>
    </source>
</evidence>
<feature type="transmembrane region" description="Helical" evidence="6">
    <location>
        <begin position="619"/>
        <end position="646"/>
    </location>
</feature>
<keyword evidence="5 6" id="KW-0472">Membrane</keyword>
<feature type="transmembrane region" description="Helical" evidence="6">
    <location>
        <begin position="652"/>
        <end position="674"/>
    </location>
</feature>
<feature type="transmembrane region" description="Helical" evidence="6">
    <location>
        <begin position="519"/>
        <end position="536"/>
    </location>
</feature>
<feature type="transmembrane region" description="Helical" evidence="6">
    <location>
        <begin position="182"/>
        <end position="201"/>
    </location>
</feature>
<dbReference type="SUPFAM" id="SSF82866">
    <property type="entry name" value="Multidrug efflux transporter AcrB transmembrane domain"/>
    <property type="match status" value="2"/>
</dbReference>
<protein>
    <submittedName>
        <fullName evidence="8">MMPL family transporter</fullName>
    </submittedName>
</protein>
<evidence type="ECO:0000313" key="8">
    <source>
        <dbReference type="EMBL" id="MFH5232314.1"/>
    </source>
</evidence>